<dbReference type="GO" id="GO:0008168">
    <property type="term" value="F:methyltransferase activity"/>
    <property type="evidence" value="ECO:0007669"/>
    <property type="project" value="UniProtKB-KW"/>
</dbReference>
<dbReference type="InterPro" id="IPR029063">
    <property type="entry name" value="SAM-dependent_MTases_sf"/>
</dbReference>
<keyword evidence="3" id="KW-0489">Methyltransferase</keyword>
<evidence type="ECO:0000313" key="4">
    <source>
        <dbReference type="Proteomes" id="UP000054558"/>
    </source>
</evidence>
<keyword evidence="1" id="KW-0620">Polyamine biosynthesis</keyword>
<dbReference type="PANTHER" id="PTHR43317">
    <property type="entry name" value="THERMOSPERMINE SYNTHASE ACAULIS5"/>
    <property type="match status" value="1"/>
</dbReference>
<dbReference type="EMBL" id="DF236954">
    <property type="protein sequence ID" value="GAQ77924.1"/>
    <property type="molecule type" value="Genomic_DNA"/>
</dbReference>
<dbReference type="Gene3D" id="3.40.50.150">
    <property type="entry name" value="Vaccinia Virus protein VP39"/>
    <property type="match status" value="1"/>
</dbReference>
<feature type="region of interest" description="Disordered" evidence="2">
    <location>
        <begin position="293"/>
        <end position="473"/>
    </location>
</feature>
<protein>
    <submittedName>
        <fullName evidence="3">S-adenosyl-L-methionine-dependent methyltransferases superfamily protein</fullName>
    </submittedName>
</protein>
<feature type="compositionally biased region" description="Polar residues" evidence="2">
    <location>
        <begin position="402"/>
        <end position="417"/>
    </location>
</feature>
<dbReference type="SUPFAM" id="SSF53335">
    <property type="entry name" value="S-adenosyl-L-methionine-dependent methyltransferases"/>
    <property type="match status" value="1"/>
</dbReference>
<keyword evidence="3" id="KW-0808">Transferase</keyword>
<dbReference type="CDD" id="cd02440">
    <property type="entry name" value="AdoMet_MTases"/>
    <property type="match status" value="1"/>
</dbReference>
<dbReference type="AlphaFoldDB" id="A0A1Y1HHH9"/>
<evidence type="ECO:0000313" key="3">
    <source>
        <dbReference type="EMBL" id="GAQ77924.1"/>
    </source>
</evidence>
<feature type="compositionally biased region" description="Basic and acidic residues" evidence="2">
    <location>
        <begin position="420"/>
        <end position="435"/>
    </location>
</feature>
<evidence type="ECO:0000256" key="1">
    <source>
        <dbReference type="ARBA" id="ARBA00023115"/>
    </source>
</evidence>
<organism evidence="3 4">
    <name type="scientific">Klebsormidium nitens</name>
    <name type="common">Green alga</name>
    <name type="synonym">Ulothrix nitens</name>
    <dbReference type="NCBI Taxonomy" id="105231"/>
    <lineage>
        <taxon>Eukaryota</taxon>
        <taxon>Viridiplantae</taxon>
        <taxon>Streptophyta</taxon>
        <taxon>Klebsormidiophyceae</taxon>
        <taxon>Klebsormidiales</taxon>
        <taxon>Klebsormidiaceae</taxon>
        <taxon>Klebsormidium</taxon>
    </lineage>
</organism>
<proteinExistence type="predicted"/>
<keyword evidence="4" id="KW-1185">Reference proteome</keyword>
<dbReference type="GO" id="GO:0006596">
    <property type="term" value="P:polyamine biosynthetic process"/>
    <property type="evidence" value="ECO:0007669"/>
    <property type="project" value="UniProtKB-KW"/>
</dbReference>
<gene>
    <name evidence="3" type="ORF">KFL_000050600</name>
</gene>
<accession>A0A1Y1HHH9</accession>
<feature type="region of interest" description="Disordered" evidence="2">
    <location>
        <begin position="698"/>
        <end position="718"/>
    </location>
</feature>
<dbReference type="Proteomes" id="UP000054558">
    <property type="component" value="Unassembled WGS sequence"/>
</dbReference>
<name>A0A1Y1HHH9_KLENI</name>
<dbReference type="Pfam" id="PF01564">
    <property type="entry name" value="Spermine_synth"/>
    <property type="match status" value="1"/>
</dbReference>
<sequence length="757" mass="81270">MEAQDELQWLAPGRKVVLQYTPPNLTPPPSVLADCVHLSPEDAPQRVVTGAPNDHELQHRMRNGQARSTSQDSGGALVSESMRASRTSTVALDEATTIPGAERLLRNPKYTATVIDAFPEHDRAFKHISTVFIIPQGMELDWLISTPEGQAQVVAGADAARVFLVTLNRGHTFTSAEQVQKELSPWIRTLTNGVLPTLNPTAIPYTTTPQGIGHRTVLIKVESNINGPIVVEDVRLTEPGKLQPTTFRRMVFLDSPSLIQSEAVLIHTEPGERSGRGGADDVDERQTLFGAKLDVDGVIPGTNTEECDGCDRNEAAGERMERDHRKKARRRGVGSLDGGQEGDAPTRASKKASGEELGVASEGEQDHRKRARRRHEERLGSSGTGGNHQKFEANAAQEESEFSGSLSPPDRSISQQGGEKLAKGAEAESLEHATCSEDADGVNTSGEASDRRERQASCTTNAGGGLSGMTSAGVAEERSGAVEILERAGAECRNGGVLMGVDFSYLASDYLQAMVAGLAFLGPGIEERTESGGLLDVLVIGLGGGGMPMFLRRHLPCRVEVIEIDPTVVELAETYFGVFRDAAFQVHVVNAIPWVILAATTEVPASKSRKASFDAVLIDVESAGGPCPPPAFLKPRFLSALRALLRPNGVLAMNVVATDEIREATYKAVRCCLSDRLYEWSIPQNSNRVLFSHRQSGLASPDLSQTPAESSRGGESDNDDAVDLVYWASRLAEKGAGMTSWARGPDLPSLVADIQTL</sequence>
<reference evidence="3 4" key="1">
    <citation type="journal article" date="2014" name="Nat. Commun.">
        <title>Klebsormidium flaccidum genome reveals primary factors for plant terrestrial adaptation.</title>
        <authorList>
            <person name="Hori K."/>
            <person name="Maruyama F."/>
            <person name="Fujisawa T."/>
            <person name="Togashi T."/>
            <person name="Yamamoto N."/>
            <person name="Seo M."/>
            <person name="Sato S."/>
            <person name="Yamada T."/>
            <person name="Mori H."/>
            <person name="Tajima N."/>
            <person name="Moriyama T."/>
            <person name="Ikeuchi M."/>
            <person name="Watanabe M."/>
            <person name="Wada H."/>
            <person name="Kobayashi K."/>
            <person name="Saito M."/>
            <person name="Masuda T."/>
            <person name="Sasaki-Sekimoto Y."/>
            <person name="Mashiguchi K."/>
            <person name="Awai K."/>
            <person name="Shimojima M."/>
            <person name="Masuda S."/>
            <person name="Iwai M."/>
            <person name="Nobusawa T."/>
            <person name="Narise T."/>
            <person name="Kondo S."/>
            <person name="Saito H."/>
            <person name="Sato R."/>
            <person name="Murakawa M."/>
            <person name="Ihara Y."/>
            <person name="Oshima-Yamada Y."/>
            <person name="Ohtaka K."/>
            <person name="Satoh M."/>
            <person name="Sonobe K."/>
            <person name="Ishii M."/>
            <person name="Ohtani R."/>
            <person name="Kanamori-Sato M."/>
            <person name="Honoki R."/>
            <person name="Miyazaki D."/>
            <person name="Mochizuki H."/>
            <person name="Umetsu J."/>
            <person name="Higashi K."/>
            <person name="Shibata D."/>
            <person name="Kamiya Y."/>
            <person name="Sato N."/>
            <person name="Nakamura Y."/>
            <person name="Tabata S."/>
            <person name="Ida S."/>
            <person name="Kurokawa K."/>
            <person name="Ohta H."/>
        </authorList>
    </citation>
    <scope>NUCLEOTIDE SEQUENCE [LARGE SCALE GENOMIC DNA]</scope>
    <source>
        <strain evidence="3 4">NIES-2285</strain>
    </source>
</reference>
<dbReference type="OrthoDB" id="411785at2759"/>
<feature type="compositionally biased region" description="Basic and acidic residues" evidence="2">
    <location>
        <begin position="309"/>
        <end position="323"/>
    </location>
</feature>
<dbReference type="GO" id="GO:0032259">
    <property type="term" value="P:methylation"/>
    <property type="evidence" value="ECO:0007669"/>
    <property type="project" value="UniProtKB-KW"/>
</dbReference>
<dbReference type="PANTHER" id="PTHR43317:SF1">
    <property type="entry name" value="THERMOSPERMINE SYNTHASE ACAULIS5"/>
    <property type="match status" value="1"/>
</dbReference>
<feature type="compositionally biased region" description="Polar residues" evidence="2">
    <location>
        <begin position="698"/>
        <end position="709"/>
    </location>
</feature>
<evidence type="ECO:0000256" key="2">
    <source>
        <dbReference type="SAM" id="MobiDB-lite"/>
    </source>
</evidence>